<name>A0A067LXN8_BOTB1</name>
<evidence type="ECO:0000313" key="2">
    <source>
        <dbReference type="EMBL" id="KDQ07115.1"/>
    </source>
</evidence>
<keyword evidence="1" id="KW-0472">Membrane</keyword>
<keyword evidence="3" id="KW-1185">Reference proteome</keyword>
<evidence type="ECO:0000256" key="1">
    <source>
        <dbReference type="SAM" id="Phobius"/>
    </source>
</evidence>
<dbReference type="InParanoid" id="A0A067LXN8"/>
<dbReference type="AlphaFoldDB" id="A0A067LXN8"/>
<keyword evidence="1" id="KW-1133">Transmembrane helix</keyword>
<feature type="transmembrane region" description="Helical" evidence="1">
    <location>
        <begin position="16"/>
        <end position="33"/>
    </location>
</feature>
<dbReference type="EMBL" id="KL198115">
    <property type="protein sequence ID" value="KDQ07115.1"/>
    <property type="molecule type" value="Genomic_DNA"/>
</dbReference>
<dbReference type="HOGENOM" id="CLU_126089_1_0_1"/>
<reference evidence="3" key="1">
    <citation type="journal article" date="2014" name="Proc. Natl. Acad. Sci. U.S.A.">
        <title>Extensive sampling of basidiomycete genomes demonstrates inadequacy of the white-rot/brown-rot paradigm for wood decay fungi.</title>
        <authorList>
            <person name="Riley R."/>
            <person name="Salamov A.A."/>
            <person name="Brown D.W."/>
            <person name="Nagy L.G."/>
            <person name="Floudas D."/>
            <person name="Held B.W."/>
            <person name="Levasseur A."/>
            <person name="Lombard V."/>
            <person name="Morin E."/>
            <person name="Otillar R."/>
            <person name="Lindquist E.A."/>
            <person name="Sun H."/>
            <person name="LaButti K.M."/>
            <person name="Schmutz J."/>
            <person name="Jabbour D."/>
            <person name="Luo H."/>
            <person name="Baker S.E."/>
            <person name="Pisabarro A.G."/>
            <person name="Walton J.D."/>
            <person name="Blanchette R.A."/>
            <person name="Henrissat B."/>
            <person name="Martin F."/>
            <person name="Cullen D."/>
            <person name="Hibbett D.S."/>
            <person name="Grigoriev I.V."/>
        </authorList>
    </citation>
    <scope>NUCLEOTIDE SEQUENCE [LARGE SCALE GENOMIC DNA]</scope>
    <source>
        <strain evidence="3">FD-172 SS1</strain>
    </source>
</reference>
<sequence>MAPLVPSSLHSMPPPLQILCVGCVIIAAKAFWVQPGDTKTPHITTSSKHYIQSSIADHVDVAILEAFQNNPGPYDTPECLAALQQVVLNNYKSYMSKPMPDSV</sequence>
<accession>A0A067LXN8</accession>
<evidence type="ECO:0000313" key="3">
    <source>
        <dbReference type="Proteomes" id="UP000027195"/>
    </source>
</evidence>
<keyword evidence="1" id="KW-0812">Transmembrane</keyword>
<dbReference type="Proteomes" id="UP000027195">
    <property type="component" value="Unassembled WGS sequence"/>
</dbReference>
<gene>
    <name evidence="2" type="ORF">BOTBODRAFT_181005</name>
</gene>
<proteinExistence type="predicted"/>
<organism evidence="2 3">
    <name type="scientific">Botryobasidium botryosum (strain FD-172 SS1)</name>
    <dbReference type="NCBI Taxonomy" id="930990"/>
    <lineage>
        <taxon>Eukaryota</taxon>
        <taxon>Fungi</taxon>
        <taxon>Dikarya</taxon>
        <taxon>Basidiomycota</taxon>
        <taxon>Agaricomycotina</taxon>
        <taxon>Agaricomycetes</taxon>
        <taxon>Cantharellales</taxon>
        <taxon>Botryobasidiaceae</taxon>
        <taxon>Botryobasidium</taxon>
    </lineage>
</organism>
<protein>
    <submittedName>
        <fullName evidence="2">Uncharacterized protein</fullName>
    </submittedName>
</protein>